<accession>A0A075WEZ5</accession>
<protein>
    <submittedName>
        <fullName evidence="1">Uncharacterized protein</fullName>
    </submittedName>
</protein>
<evidence type="ECO:0000313" key="2">
    <source>
        <dbReference type="Proteomes" id="UP000028501"/>
    </source>
</evidence>
<sequence>MAVGDLIPGEIVRDVTVVATSKFNIVKNRIKAERWVKI</sequence>
<evidence type="ECO:0000313" key="1">
    <source>
        <dbReference type="EMBL" id="AIG97679.1"/>
    </source>
</evidence>
<dbReference type="KEGG" id="afg:AFULGI_00008870"/>
<dbReference type="Proteomes" id="UP000028501">
    <property type="component" value="Chromosome"/>
</dbReference>
<gene>
    <name evidence="1" type="ORF">AFULGI_00008870</name>
</gene>
<dbReference type="HOGENOM" id="CLU_3322748_0_0_2"/>
<organism evidence="1 2">
    <name type="scientific">Archaeoglobus fulgidus DSM 8774</name>
    <dbReference type="NCBI Taxonomy" id="1344584"/>
    <lineage>
        <taxon>Archaea</taxon>
        <taxon>Methanobacteriati</taxon>
        <taxon>Methanobacteriota</taxon>
        <taxon>Archaeoglobi</taxon>
        <taxon>Archaeoglobales</taxon>
        <taxon>Archaeoglobaceae</taxon>
        <taxon>Archaeoglobus</taxon>
    </lineage>
</organism>
<dbReference type="EMBL" id="CP006577">
    <property type="protein sequence ID" value="AIG97679.1"/>
    <property type="molecule type" value="Genomic_DNA"/>
</dbReference>
<name>A0A075WEZ5_ARCFL</name>
<reference evidence="1 2" key="1">
    <citation type="submission" date="2013-07" db="EMBL/GenBank/DDBJ databases">
        <title>Genome of Archaeoglobus fulgidus.</title>
        <authorList>
            <person name="Fiebig A."/>
            <person name="Birkeland N.-K."/>
        </authorList>
    </citation>
    <scope>NUCLEOTIDE SEQUENCE [LARGE SCALE GENOMIC DNA]</scope>
    <source>
        <strain evidence="1 2">DSM 8774</strain>
    </source>
</reference>
<proteinExistence type="predicted"/>
<dbReference type="AlphaFoldDB" id="A0A075WEZ5"/>